<dbReference type="GO" id="GO:0000164">
    <property type="term" value="C:protein phosphatase type 1 complex"/>
    <property type="evidence" value="ECO:0007669"/>
    <property type="project" value="TreeGrafter"/>
</dbReference>
<dbReference type="GO" id="GO:0051246">
    <property type="term" value="P:regulation of protein metabolic process"/>
    <property type="evidence" value="ECO:0007669"/>
    <property type="project" value="UniProtKB-ARBA"/>
</dbReference>
<organism evidence="5 6">
    <name type="scientific">Pleuronectes platessa</name>
    <name type="common">European plaice</name>
    <dbReference type="NCBI Taxonomy" id="8262"/>
    <lineage>
        <taxon>Eukaryota</taxon>
        <taxon>Metazoa</taxon>
        <taxon>Chordata</taxon>
        <taxon>Craniata</taxon>
        <taxon>Vertebrata</taxon>
        <taxon>Euteleostomi</taxon>
        <taxon>Actinopterygii</taxon>
        <taxon>Neopterygii</taxon>
        <taxon>Teleostei</taxon>
        <taxon>Neoteleostei</taxon>
        <taxon>Acanthomorphata</taxon>
        <taxon>Carangaria</taxon>
        <taxon>Pleuronectiformes</taxon>
        <taxon>Pleuronectoidei</taxon>
        <taxon>Pleuronectidae</taxon>
        <taxon>Pleuronectes</taxon>
    </lineage>
</organism>
<dbReference type="EMBL" id="CADEAL010000794">
    <property type="protein sequence ID" value="CAB1425310.1"/>
    <property type="molecule type" value="Genomic_DNA"/>
</dbReference>
<feature type="compositionally biased region" description="Polar residues" evidence="2">
    <location>
        <begin position="218"/>
        <end position="232"/>
    </location>
</feature>
<gene>
    <name evidence="5" type="ORF">PLEPLA_LOCUS13240</name>
</gene>
<accession>A0A9N7YBE2</accession>
<feature type="domain" description="Protein phosphatase 1 regulatory subunit 15B N-terminal" evidence="3">
    <location>
        <begin position="295"/>
        <end position="345"/>
    </location>
</feature>
<dbReference type="Pfam" id="PF10472">
    <property type="entry name" value="CReP_N"/>
    <property type="match status" value="1"/>
</dbReference>
<feature type="compositionally biased region" description="Acidic residues" evidence="2">
    <location>
        <begin position="407"/>
        <end position="422"/>
    </location>
</feature>
<evidence type="ECO:0000256" key="1">
    <source>
        <dbReference type="ARBA" id="ARBA00010161"/>
    </source>
</evidence>
<feature type="compositionally biased region" description="Low complexity" evidence="2">
    <location>
        <begin position="573"/>
        <end position="592"/>
    </location>
</feature>
<keyword evidence="6" id="KW-1185">Reference proteome</keyword>
<feature type="compositionally biased region" description="Polar residues" evidence="2">
    <location>
        <begin position="273"/>
        <end position="302"/>
    </location>
</feature>
<feature type="compositionally biased region" description="Basic and acidic residues" evidence="2">
    <location>
        <begin position="335"/>
        <end position="347"/>
    </location>
</feature>
<feature type="domain" description="Protein phosphatase 1 regulatory subunit 15A/B C-terminal" evidence="4">
    <location>
        <begin position="477"/>
        <end position="649"/>
    </location>
</feature>
<dbReference type="InterPro" id="IPR019512">
    <property type="entry name" value="Prot_Pase1_reg-su15B_N"/>
</dbReference>
<feature type="compositionally biased region" description="Polar residues" evidence="2">
    <location>
        <begin position="243"/>
        <end position="254"/>
    </location>
</feature>
<dbReference type="GO" id="GO:0005783">
    <property type="term" value="C:endoplasmic reticulum"/>
    <property type="evidence" value="ECO:0007669"/>
    <property type="project" value="TreeGrafter"/>
</dbReference>
<dbReference type="Pfam" id="PF10488">
    <property type="entry name" value="PP1c_bdg"/>
    <property type="match status" value="1"/>
</dbReference>
<proteinExistence type="inferred from homology"/>
<evidence type="ECO:0000256" key="2">
    <source>
        <dbReference type="SAM" id="MobiDB-lite"/>
    </source>
</evidence>
<evidence type="ECO:0000259" key="4">
    <source>
        <dbReference type="Pfam" id="PF10488"/>
    </source>
</evidence>
<dbReference type="GO" id="GO:0019888">
    <property type="term" value="F:protein phosphatase regulator activity"/>
    <property type="evidence" value="ECO:0007669"/>
    <property type="project" value="TreeGrafter"/>
</dbReference>
<feature type="region of interest" description="Disordered" evidence="2">
    <location>
        <begin position="516"/>
        <end position="594"/>
    </location>
</feature>
<feature type="region of interest" description="Disordered" evidence="2">
    <location>
        <begin position="322"/>
        <end position="499"/>
    </location>
</feature>
<dbReference type="PANTHER" id="PTHR16489">
    <property type="entry name" value="GH11727P"/>
    <property type="match status" value="1"/>
</dbReference>
<dbReference type="AlphaFoldDB" id="A0A9N7YBE2"/>
<feature type="compositionally biased region" description="Pro residues" evidence="2">
    <location>
        <begin position="470"/>
        <end position="481"/>
    </location>
</feature>
<comment type="similarity">
    <text evidence="1">Belongs to the PPP1R15 family.</text>
</comment>
<feature type="region of interest" description="Disordered" evidence="2">
    <location>
        <begin position="218"/>
        <end position="302"/>
    </location>
</feature>
<evidence type="ECO:0000313" key="6">
    <source>
        <dbReference type="Proteomes" id="UP001153269"/>
    </source>
</evidence>
<protein>
    <recommendedName>
        <fullName evidence="7">Protein phosphatase 1 regulatory subunit 15A/B C-terminal domain-containing protein</fullName>
    </recommendedName>
</protein>
<dbReference type="InterPro" id="IPR019523">
    <property type="entry name" value="Prot_Pase1_reg-su15A/B_C"/>
</dbReference>
<evidence type="ECO:0000259" key="3">
    <source>
        <dbReference type="Pfam" id="PF10472"/>
    </source>
</evidence>
<evidence type="ECO:0008006" key="7">
    <source>
        <dbReference type="Google" id="ProtNLM"/>
    </source>
</evidence>
<evidence type="ECO:0000313" key="5">
    <source>
        <dbReference type="EMBL" id="CAB1425310.1"/>
    </source>
</evidence>
<dbReference type="InterPro" id="IPR051254">
    <property type="entry name" value="PPP1R15"/>
</dbReference>
<feature type="compositionally biased region" description="Acidic residues" evidence="2">
    <location>
        <begin position="378"/>
        <end position="398"/>
    </location>
</feature>
<sequence length="670" mass="72070">MLKNMTDDGHLSSGQSASSAAGPGVTSVGLVGQESSWIGLLSTVSRPALSFVQKYLPGRAPALGPVPAPADEGPRRTGAASQIRFPDAGRDFWKQLEHVMPVTQHAAAHLTDTRCQQDRAAGPPGPGPGSAPPWLTAASLRDLGIADTEELSLCPHTRVGYVSSVRTHLSQALMNPVSAQEVQPSGGADWMRGSKGGTWWDSLWGGEDISQRALSWTEDQTETNRLCPQQPGTTPPPAETTRAFVQSEGSSLRENTGAAEHKEEQPDNGGLHTVQNPQGSTPDLSSTASETPRLTPDQDNGYSSLEEEHFLLKNLSEETTGNCAAAMQDESCEGTSEKTDEDKHQHSAGEGQSSDNMAPSAPECQNKAIAFIMGCPCSDDEASSLSESSDEEDDDGFDSEGSSDLSDSTDEDEEDEDSEVDSESERLWNSLCQSVDPYNPRSFSAQLHSTPPRTIPTATPTSSPTASPLSSPPPPPPPPPLSGLDVWDDSTSASEADEAESLRLLSSFSCTSDPYSPLNFQAPIRTTGPNKVAPGARAKRAPQTPPHYPHRKAASPPEYRKDEAEERLDSGFSEPTAPPSSSSSTSQSAASTKKVRFCDQVEEFFLGCEEDRRGPWEQLARDRGRFLRRCQEVEQSIGFCLQPQHRRLVVLRGQDTPPVQDEDILERISN</sequence>
<name>A0A9N7YBE2_PLEPL</name>
<dbReference type="PANTHER" id="PTHR16489:SF11">
    <property type="entry name" value="PROTEIN PHOSPHATASE 1 REGULATORY SUBUNIT 15B"/>
    <property type="match status" value="1"/>
</dbReference>
<comment type="caution">
    <text evidence="5">The sequence shown here is derived from an EMBL/GenBank/DDBJ whole genome shotgun (WGS) entry which is preliminary data.</text>
</comment>
<reference evidence="5" key="1">
    <citation type="submission" date="2020-03" db="EMBL/GenBank/DDBJ databases">
        <authorList>
            <person name="Weist P."/>
        </authorList>
    </citation>
    <scope>NUCLEOTIDE SEQUENCE</scope>
</reference>
<feature type="compositionally biased region" description="Basic and acidic residues" evidence="2">
    <location>
        <begin position="1"/>
        <end position="10"/>
    </location>
</feature>
<feature type="compositionally biased region" description="Low complexity" evidence="2">
    <location>
        <begin position="12"/>
        <end position="24"/>
    </location>
</feature>
<feature type="region of interest" description="Disordered" evidence="2">
    <location>
        <begin position="1"/>
        <end position="25"/>
    </location>
</feature>
<feature type="compositionally biased region" description="Basic and acidic residues" evidence="2">
    <location>
        <begin position="558"/>
        <end position="569"/>
    </location>
</feature>
<feature type="compositionally biased region" description="Low complexity" evidence="2">
    <location>
        <begin position="449"/>
        <end position="469"/>
    </location>
</feature>
<dbReference type="GO" id="GO:0034976">
    <property type="term" value="P:response to endoplasmic reticulum stress"/>
    <property type="evidence" value="ECO:0007669"/>
    <property type="project" value="TreeGrafter"/>
</dbReference>
<dbReference type="Proteomes" id="UP001153269">
    <property type="component" value="Unassembled WGS sequence"/>
</dbReference>